<feature type="transmembrane region" description="Helical" evidence="1">
    <location>
        <begin position="58"/>
        <end position="80"/>
    </location>
</feature>
<accession>A0A1X0J1K0</accession>
<dbReference type="InterPro" id="IPR003744">
    <property type="entry name" value="YhhQ"/>
</dbReference>
<dbReference type="Pfam" id="PF02592">
    <property type="entry name" value="Vut_1"/>
    <property type="match status" value="1"/>
</dbReference>
<feature type="transmembrane region" description="Helical" evidence="1">
    <location>
        <begin position="201"/>
        <end position="222"/>
    </location>
</feature>
<keyword evidence="1" id="KW-0472">Membrane</keyword>
<dbReference type="Proteomes" id="UP000192534">
    <property type="component" value="Unassembled WGS sequence"/>
</dbReference>
<dbReference type="GO" id="GO:0022857">
    <property type="term" value="F:transmembrane transporter activity"/>
    <property type="evidence" value="ECO:0007669"/>
    <property type="project" value="UniProtKB-UniRule"/>
</dbReference>
<proteinExistence type="inferred from homology"/>
<feature type="transmembrane region" description="Helical" evidence="1">
    <location>
        <begin position="167"/>
        <end position="195"/>
    </location>
</feature>
<keyword evidence="1" id="KW-0813">Transport</keyword>
<feature type="transmembrane region" description="Helical" evidence="1">
    <location>
        <begin position="27"/>
        <end position="46"/>
    </location>
</feature>
<evidence type="ECO:0000313" key="2">
    <source>
        <dbReference type="EMBL" id="ORB55711.1"/>
    </source>
</evidence>
<dbReference type="GO" id="GO:0005886">
    <property type="term" value="C:plasma membrane"/>
    <property type="evidence" value="ECO:0007669"/>
    <property type="project" value="UniProtKB-SubCell"/>
</dbReference>
<gene>
    <name evidence="2" type="ORF">BST42_04660</name>
</gene>
<comment type="caution">
    <text evidence="2">The sequence shown here is derived from an EMBL/GenBank/DDBJ whole genome shotgun (WGS) entry which is preliminary data.</text>
</comment>
<sequence length="241" mass="26197">MAPVTSSQATARADVPTPGFAQVGSRYYPVFVSVFTALVIISNVTATKGVAFGPVIGNWSIITDGGFIVFPLTYVIGDVLSEVYGFKAARRAIILGFAMNILAALAFWVTIYLPSADFYTNQEHFENIVHAYTQLIVAGLAGFIVGQTINAWTVVKIKERTKEKHLWARLVGSTFAGQLGDTLVFCSIAAGAIGITSFGDFVTYTALGWVYKTAVEVVMLPVTYRVIGYIKRHEPTYTLMV</sequence>
<comment type="function">
    <text evidence="1">Involved in the import of queuosine (Q) precursors, required for Q precursor salvage.</text>
</comment>
<dbReference type="AlphaFoldDB" id="A0A1X0J1K0"/>
<dbReference type="OrthoDB" id="9805479at2"/>
<dbReference type="PANTHER" id="PTHR34300">
    <property type="entry name" value="QUEUOSINE PRECURSOR TRANSPORTER-RELATED"/>
    <property type="match status" value="1"/>
</dbReference>
<protein>
    <recommendedName>
        <fullName evidence="1">Probable queuosine precursor transporter</fullName>
        <shortName evidence="1">Q precursor transporter</shortName>
    </recommendedName>
</protein>
<dbReference type="EMBL" id="MVIH01000002">
    <property type="protein sequence ID" value="ORB55711.1"/>
    <property type="molecule type" value="Genomic_DNA"/>
</dbReference>
<evidence type="ECO:0000256" key="1">
    <source>
        <dbReference type="HAMAP-Rule" id="MF_02088"/>
    </source>
</evidence>
<keyword evidence="3" id="KW-1185">Reference proteome</keyword>
<dbReference type="PANTHER" id="PTHR34300:SF2">
    <property type="entry name" value="QUEUOSINE PRECURSOR TRANSPORTER-RELATED"/>
    <property type="match status" value="1"/>
</dbReference>
<comment type="similarity">
    <text evidence="1">Belongs to the vitamin uptake transporter (VUT/ECF) (TC 2.A.88) family. Q precursor transporter subfamily.</text>
</comment>
<dbReference type="RefSeq" id="WP_083117404.1">
    <property type="nucleotide sequence ID" value="NZ_JACKUO010000022.1"/>
</dbReference>
<dbReference type="HAMAP" id="MF_02088">
    <property type="entry name" value="Q_prec_transport"/>
    <property type="match status" value="1"/>
</dbReference>
<keyword evidence="1" id="KW-1133">Transmembrane helix</keyword>
<dbReference type="NCBIfam" id="TIGR00697">
    <property type="entry name" value="queuosine precursor transporter"/>
    <property type="match status" value="1"/>
</dbReference>
<reference evidence="2 3" key="1">
    <citation type="submission" date="2016-12" db="EMBL/GenBank/DDBJ databases">
        <title>The new phylogeny of genus Mycobacterium.</title>
        <authorList>
            <person name="Tortoli E."/>
            <person name="Trovato A."/>
            <person name="Cirillo D.M."/>
        </authorList>
    </citation>
    <scope>NUCLEOTIDE SEQUENCE [LARGE SCALE GENOMIC DNA]</scope>
    <source>
        <strain evidence="2 3">DSM 44223</strain>
    </source>
</reference>
<name>A0A1X0J1K0_MYCRH</name>
<feature type="transmembrane region" description="Helical" evidence="1">
    <location>
        <begin position="131"/>
        <end position="155"/>
    </location>
</feature>
<keyword evidence="1" id="KW-1003">Cell membrane</keyword>
<organism evidence="2 3">
    <name type="scientific">Mycolicibacterium rhodesiae</name>
    <name type="common">Mycobacterium rhodesiae</name>
    <dbReference type="NCBI Taxonomy" id="36814"/>
    <lineage>
        <taxon>Bacteria</taxon>
        <taxon>Bacillati</taxon>
        <taxon>Actinomycetota</taxon>
        <taxon>Actinomycetes</taxon>
        <taxon>Mycobacteriales</taxon>
        <taxon>Mycobacteriaceae</taxon>
        <taxon>Mycolicibacterium</taxon>
    </lineage>
</organism>
<keyword evidence="1" id="KW-0812">Transmembrane</keyword>
<comment type="subcellular location">
    <subcellularLocation>
        <location evidence="1">Cell membrane</location>
        <topology evidence="1">Multi-pass membrane protein</topology>
    </subcellularLocation>
</comment>
<feature type="transmembrane region" description="Helical" evidence="1">
    <location>
        <begin position="92"/>
        <end position="111"/>
    </location>
</feature>
<evidence type="ECO:0000313" key="3">
    <source>
        <dbReference type="Proteomes" id="UP000192534"/>
    </source>
</evidence>